<evidence type="ECO:0000313" key="2">
    <source>
        <dbReference type="Proteomes" id="UP001165960"/>
    </source>
</evidence>
<proteinExistence type="predicted"/>
<protein>
    <submittedName>
        <fullName evidence="1">Proteinase B</fullName>
        <ecNumber evidence="1">3.4.21.48</ecNumber>
    </submittedName>
</protein>
<evidence type="ECO:0000313" key="1">
    <source>
        <dbReference type="EMBL" id="KAJ9064082.1"/>
    </source>
</evidence>
<gene>
    <name evidence="1" type="primary">PRB1_44</name>
    <name evidence="1" type="ORF">DSO57_1034101</name>
</gene>
<reference evidence="1" key="1">
    <citation type="submission" date="2022-04" db="EMBL/GenBank/DDBJ databases">
        <title>Genome of the entomopathogenic fungus Entomophthora muscae.</title>
        <authorList>
            <person name="Elya C."/>
            <person name="Lovett B.R."/>
            <person name="Lee E."/>
            <person name="Macias A.M."/>
            <person name="Hajek A.E."/>
            <person name="De Bivort B.L."/>
            <person name="Kasson M.T."/>
            <person name="De Fine Licht H.H."/>
            <person name="Stajich J.E."/>
        </authorList>
    </citation>
    <scope>NUCLEOTIDE SEQUENCE</scope>
    <source>
        <strain evidence="1">Berkeley</strain>
    </source>
</reference>
<accession>A0ACC2SPN7</accession>
<dbReference type="EC" id="3.4.21.48" evidence="1"/>
<organism evidence="1 2">
    <name type="scientific">Entomophthora muscae</name>
    <dbReference type="NCBI Taxonomy" id="34485"/>
    <lineage>
        <taxon>Eukaryota</taxon>
        <taxon>Fungi</taxon>
        <taxon>Fungi incertae sedis</taxon>
        <taxon>Zoopagomycota</taxon>
        <taxon>Entomophthoromycotina</taxon>
        <taxon>Entomophthoromycetes</taxon>
        <taxon>Entomophthorales</taxon>
        <taxon>Entomophthoraceae</taxon>
        <taxon>Entomophthora</taxon>
    </lineage>
</organism>
<dbReference type="EMBL" id="QTSX02004539">
    <property type="protein sequence ID" value="KAJ9064082.1"/>
    <property type="molecule type" value="Genomic_DNA"/>
</dbReference>
<dbReference type="Proteomes" id="UP001165960">
    <property type="component" value="Unassembled WGS sequence"/>
</dbReference>
<keyword evidence="2" id="KW-1185">Reference proteome</keyword>
<sequence length="178" mass="19694">MKSFIKISLISAVFQIGYTKQVQTGHTAPVKSSYIVTLKPSTEGNALDEHLDKVRKLFGSNKHTSEKNKINHVYGEVLFGYSADFTSDVLAEVKAMPEVDVVEKIKLSRAVRFKKIHPGDWPVSHRTTAFFTSASFGPTNTTPVLGKGLMYTWLILGLKSIISNSRDVQSGEQTSLTM</sequence>
<comment type="caution">
    <text evidence="1">The sequence shown here is derived from an EMBL/GenBank/DDBJ whole genome shotgun (WGS) entry which is preliminary data.</text>
</comment>
<keyword evidence="1" id="KW-0378">Hydrolase</keyword>
<name>A0ACC2SPN7_9FUNG</name>